<dbReference type="PIRSF" id="PIRSF016184">
    <property type="entry name" value="PhzC_PhzF"/>
    <property type="match status" value="1"/>
</dbReference>
<protein>
    <submittedName>
        <fullName evidence="3">PhzF family phenazine biosynthesis protein</fullName>
    </submittedName>
</protein>
<evidence type="ECO:0000256" key="2">
    <source>
        <dbReference type="PIRSR" id="PIRSR016184-1"/>
    </source>
</evidence>
<sequence>MTTPFSLVDVFHDGPFTGNPLAVVQGGGDLDTETMQAITRWFNLSETVFLLPPSVPGADYHARIFTLDRELPFAGHPTLGACHAWLAAGGAAAAADRIVQQCGAGLIPIRPEGDRLAFAAPPLLRSGPVDAETRATLAAALRIAPEAIVDAAWADNGPGWVAVLLDSAEAVLAVEPVRHSDDRIEIGLIGAHPAGRPVDWEIRTIFSGAFGTVIEDPVTGSFNASAAQWLYDSGRVTGSYVAAQGTRLDRRGRIFVDYDADGEAWIGGRSMTIAAGTLPGLSSLA</sequence>
<dbReference type="NCBIfam" id="TIGR00654">
    <property type="entry name" value="PhzF_family"/>
    <property type="match status" value="1"/>
</dbReference>
<name>A0A7X5Y1A9_9SPHN</name>
<accession>A0A7X5Y1A9</accession>
<reference evidence="3 4" key="1">
    <citation type="submission" date="2020-03" db="EMBL/GenBank/DDBJ databases">
        <title>Genomic Encyclopedia of Type Strains, Phase IV (KMG-IV): sequencing the most valuable type-strain genomes for metagenomic binning, comparative biology and taxonomic classification.</title>
        <authorList>
            <person name="Goeker M."/>
        </authorList>
    </citation>
    <scope>NUCLEOTIDE SEQUENCE [LARGE SCALE GENOMIC DNA]</scope>
    <source>
        <strain evidence="3 4">DSM 7225</strain>
    </source>
</reference>
<dbReference type="Gene3D" id="3.10.310.10">
    <property type="entry name" value="Diaminopimelate Epimerase, Chain A, domain 1"/>
    <property type="match status" value="2"/>
</dbReference>
<dbReference type="PANTHER" id="PTHR13774:SF32">
    <property type="entry name" value="ANTISENSE-ENHANCING SEQUENCE 1"/>
    <property type="match status" value="1"/>
</dbReference>
<dbReference type="Proteomes" id="UP000531251">
    <property type="component" value="Unassembled WGS sequence"/>
</dbReference>
<dbReference type="SUPFAM" id="SSF54506">
    <property type="entry name" value="Diaminopimelate epimerase-like"/>
    <property type="match status" value="1"/>
</dbReference>
<proteinExistence type="inferred from homology"/>
<evidence type="ECO:0000313" key="4">
    <source>
        <dbReference type="Proteomes" id="UP000531251"/>
    </source>
</evidence>
<comment type="caution">
    <text evidence="3">The sequence shown here is derived from an EMBL/GenBank/DDBJ whole genome shotgun (WGS) entry which is preliminary data.</text>
</comment>
<dbReference type="InterPro" id="IPR003719">
    <property type="entry name" value="Phenazine_PhzF-like"/>
</dbReference>
<gene>
    <name evidence="3" type="ORF">GGR89_003049</name>
</gene>
<feature type="active site" evidence="2">
    <location>
        <position position="46"/>
    </location>
</feature>
<dbReference type="PANTHER" id="PTHR13774">
    <property type="entry name" value="PHENAZINE BIOSYNTHESIS PROTEIN"/>
    <property type="match status" value="1"/>
</dbReference>
<dbReference type="GO" id="GO:0016853">
    <property type="term" value="F:isomerase activity"/>
    <property type="evidence" value="ECO:0007669"/>
    <property type="project" value="TreeGrafter"/>
</dbReference>
<dbReference type="GO" id="GO:0005737">
    <property type="term" value="C:cytoplasm"/>
    <property type="evidence" value="ECO:0007669"/>
    <property type="project" value="TreeGrafter"/>
</dbReference>
<evidence type="ECO:0000256" key="1">
    <source>
        <dbReference type="ARBA" id="ARBA00008270"/>
    </source>
</evidence>
<dbReference type="RefSeq" id="WP_125976333.1">
    <property type="nucleotide sequence ID" value="NZ_BAAADY010000018.1"/>
</dbReference>
<organism evidence="3 4">
    <name type="scientific">Sphingomonas trueperi</name>
    <dbReference type="NCBI Taxonomy" id="53317"/>
    <lineage>
        <taxon>Bacteria</taxon>
        <taxon>Pseudomonadati</taxon>
        <taxon>Pseudomonadota</taxon>
        <taxon>Alphaproteobacteria</taxon>
        <taxon>Sphingomonadales</taxon>
        <taxon>Sphingomonadaceae</taxon>
        <taxon>Sphingomonas</taxon>
    </lineage>
</organism>
<keyword evidence="4" id="KW-1185">Reference proteome</keyword>
<dbReference type="Pfam" id="PF02567">
    <property type="entry name" value="PhzC-PhzF"/>
    <property type="match status" value="1"/>
</dbReference>
<dbReference type="EMBL" id="JAATJB010000010">
    <property type="protein sequence ID" value="NJB98712.1"/>
    <property type="molecule type" value="Genomic_DNA"/>
</dbReference>
<evidence type="ECO:0000313" key="3">
    <source>
        <dbReference type="EMBL" id="NJB98712.1"/>
    </source>
</evidence>
<dbReference type="AlphaFoldDB" id="A0A7X5Y1A9"/>
<comment type="similarity">
    <text evidence="1">Belongs to the PhzF family.</text>
</comment>